<feature type="transmembrane region" description="Helical" evidence="1">
    <location>
        <begin position="7"/>
        <end position="23"/>
    </location>
</feature>
<dbReference type="InterPro" id="IPR029062">
    <property type="entry name" value="Class_I_gatase-like"/>
</dbReference>
<dbReference type="Pfam" id="PF09822">
    <property type="entry name" value="ABC_transp_aux"/>
    <property type="match status" value="1"/>
</dbReference>
<name>A0A7S8FCB2_9BACT</name>
<feature type="domain" description="DUF7088" evidence="3">
    <location>
        <begin position="99"/>
        <end position="183"/>
    </location>
</feature>
<dbReference type="AlphaFoldDB" id="A0A7S8FCB2"/>
<dbReference type="Pfam" id="PF23357">
    <property type="entry name" value="DUF7088"/>
    <property type="match status" value="1"/>
</dbReference>
<keyword evidence="1" id="KW-1133">Transmembrane helix</keyword>
<gene>
    <name evidence="4" type="ORF">Nkreftii_000840</name>
</gene>
<reference evidence="4 5" key="1">
    <citation type="journal article" date="2020" name="ISME J.">
        <title>Enrichment and physiological characterization of a novel comammox Nitrospira indicates ammonium inhibition of complete nitrification.</title>
        <authorList>
            <person name="Sakoula D."/>
            <person name="Koch H."/>
            <person name="Frank J."/>
            <person name="Jetten M.S.M."/>
            <person name="van Kessel M.A.H.J."/>
            <person name="Lucker S."/>
        </authorList>
    </citation>
    <scope>NUCLEOTIDE SEQUENCE [LARGE SCALE GENOMIC DNA]</scope>
    <source>
        <strain evidence="4">Comreactor17</strain>
    </source>
</reference>
<accession>A0A7S8FCB2</accession>
<dbReference type="InterPro" id="IPR055396">
    <property type="entry name" value="DUF7088"/>
</dbReference>
<dbReference type="InterPro" id="IPR019196">
    <property type="entry name" value="ABC_transp_unknown"/>
</dbReference>
<evidence type="ECO:0000313" key="4">
    <source>
        <dbReference type="EMBL" id="QPD03066.1"/>
    </source>
</evidence>
<evidence type="ECO:0000259" key="2">
    <source>
        <dbReference type="Pfam" id="PF09822"/>
    </source>
</evidence>
<sequence>MNLKSLPLGLIGVVLAIGGMIVYSLRPDWLWGVTIAEGAALISLVLFFVLHFETVKAFSGRRSTKMGLNSVLMILLFSGILIIVNFLASRHSVRWDLSENQNFTLAPQTYRVLRTLPRDVKITVFTREKDPGYQAFKERLESYRQASGKLSVEFIDPEKQPKIAQNYGIFRTDTAIFESDGQTIRVTSPSEVELTGALIRISKDSKKRLVFLEGHSELNVEDKERNGLSIAKEALIRQGYDVGTLSLLKESAVPDNTSVLVLAGPRRSVTKDEQDRIRVYVEKGGHLLVLADPDTQTGLESLLAHWGLGLGSGVLVDLQDRLAQGDLTALLVRTFTEHEITQDLTSAVLLPLSRHVTFDEQVGKDWDFVPLARTSPNSWAETNMQGRVVSLSEKEDVKGPLPMAAALSPKKAPEEGKPRPAIAVIGNSTFVSNAFFNFPGNSDFFLHTMGWLAEERDLISIAPKEPALRPFTPNPTQERALIYIQVVFLPLLTLLTGIIVWRKRRRL</sequence>
<feature type="transmembrane region" description="Helical" evidence="1">
    <location>
        <begin position="29"/>
        <end position="50"/>
    </location>
</feature>
<dbReference type="Proteomes" id="UP000593737">
    <property type="component" value="Chromosome"/>
</dbReference>
<evidence type="ECO:0008006" key="6">
    <source>
        <dbReference type="Google" id="ProtNLM"/>
    </source>
</evidence>
<dbReference type="Gene3D" id="3.40.30.10">
    <property type="entry name" value="Glutaredoxin"/>
    <property type="match status" value="1"/>
</dbReference>
<feature type="transmembrane region" description="Helical" evidence="1">
    <location>
        <begin position="480"/>
        <end position="501"/>
    </location>
</feature>
<dbReference type="KEGG" id="nkf:Nkreftii_000840"/>
<dbReference type="SUPFAM" id="SSF52317">
    <property type="entry name" value="Class I glutamine amidotransferase-like"/>
    <property type="match status" value="1"/>
</dbReference>
<organism evidence="4 5">
    <name type="scientific">Candidatus Nitrospira kreftii</name>
    <dbReference type="NCBI Taxonomy" id="2652173"/>
    <lineage>
        <taxon>Bacteria</taxon>
        <taxon>Pseudomonadati</taxon>
        <taxon>Nitrospirota</taxon>
        <taxon>Nitrospiria</taxon>
        <taxon>Nitrospirales</taxon>
        <taxon>Nitrospiraceae</taxon>
        <taxon>Nitrospira</taxon>
    </lineage>
</organism>
<keyword evidence="1" id="KW-0812">Transmembrane</keyword>
<evidence type="ECO:0000313" key="5">
    <source>
        <dbReference type="Proteomes" id="UP000593737"/>
    </source>
</evidence>
<protein>
    <recommendedName>
        <fullName evidence="6">ABC-type uncharacterized transport system domain-containing protein</fullName>
    </recommendedName>
</protein>
<proteinExistence type="predicted"/>
<feature type="domain" description="ABC-type uncharacterised transport system" evidence="2">
    <location>
        <begin position="206"/>
        <end position="435"/>
    </location>
</feature>
<feature type="transmembrane region" description="Helical" evidence="1">
    <location>
        <begin position="71"/>
        <end position="88"/>
    </location>
</feature>
<evidence type="ECO:0000259" key="3">
    <source>
        <dbReference type="Pfam" id="PF23357"/>
    </source>
</evidence>
<evidence type="ECO:0000256" key="1">
    <source>
        <dbReference type="SAM" id="Phobius"/>
    </source>
</evidence>
<keyword evidence="1" id="KW-0472">Membrane</keyword>
<dbReference type="EMBL" id="CP047423">
    <property type="protein sequence ID" value="QPD03066.1"/>
    <property type="molecule type" value="Genomic_DNA"/>
</dbReference>